<evidence type="ECO:0000256" key="4">
    <source>
        <dbReference type="ARBA" id="ARBA00022692"/>
    </source>
</evidence>
<feature type="transmembrane region" description="Helical" evidence="8">
    <location>
        <begin position="26"/>
        <end position="46"/>
    </location>
</feature>
<gene>
    <name evidence="9" type="ORF">FB557_0529</name>
</gene>
<dbReference type="SUPFAM" id="SSF103481">
    <property type="entry name" value="Multidrug resistance efflux transporter EmrE"/>
    <property type="match status" value="1"/>
</dbReference>
<keyword evidence="5 8" id="KW-1133">Transmembrane helix</keyword>
<dbReference type="RefSeq" id="WP_144855355.1">
    <property type="nucleotide sequence ID" value="NZ_BAAAYT010000002.1"/>
</dbReference>
<sequence>MPYLVLAVAVLCEVAATTALKFSEGFTRLGPSLIVVAGYSAAFYLLSLSLDRGIPLGVAYGMWAAAGVALVAVIGVVLLGEGLTWVQVGGLGLVIAGVLALELGGQHPQ</sequence>
<proteinExistence type="inferred from homology"/>
<dbReference type="InterPro" id="IPR045324">
    <property type="entry name" value="Small_multidrug_res"/>
</dbReference>
<dbReference type="PANTHER" id="PTHR30561">
    <property type="entry name" value="SMR FAMILY PROTON-DEPENDENT DRUG EFFLUX TRANSPORTER SUGE"/>
    <property type="match status" value="1"/>
</dbReference>
<evidence type="ECO:0000256" key="3">
    <source>
        <dbReference type="ARBA" id="ARBA00022475"/>
    </source>
</evidence>
<evidence type="ECO:0000256" key="6">
    <source>
        <dbReference type="ARBA" id="ARBA00023136"/>
    </source>
</evidence>
<dbReference type="FunFam" id="1.10.3730.20:FF:000001">
    <property type="entry name" value="Quaternary ammonium compound resistance transporter SugE"/>
    <property type="match status" value="1"/>
</dbReference>
<dbReference type="Pfam" id="PF00893">
    <property type="entry name" value="Multi_Drug_Res"/>
    <property type="match status" value="1"/>
</dbReference>
<keyword evidence="10" id="KW-1185">Reference proteome</keyword>
<feature type="transmembrane region" description="Helical" evidence="8">
    <location>
        <begin position="85"/>
        <end position="104"/>
    </location>
</feature>
<feature type="transmembrane region" description="Helical" evidence="8">
    <location>
        <begin position="58"/>
        <end position="79"/>
    </location>
</feature>
<dbReference type="InterPro" id="IPR037185">
    <property type="entry name" value="EmrE-like"/>
</dbReference>
<dbReference type="InterPro" id="IPR000390">
    <property type="entry name" value="Small_drug/metabolite_transptr"/>
</dbReference>
<comment type="caution">
    <text evidence="9">The sequence shown here is derived from an EMBL/GenBank/DDBJ whole genome shotgun (WGS) entry which is preliminary data.</text>
</comment>
<dbReference type="EMBL" id="VIUW01000001">
    <property type="protein sequence ID" value="TWD16975.1"/>
    <property type="molecule type" value="Genomic_DNA"/>
</dbReference>
<reference evidence="9 10" key="1">
    <citation type="submission" date="2019-06" db="EMBL/GenBank/DDBJ databases">
        <title>Sequencing the genomes of 1000 actinobacteria strains.</title>
        <authorList>
            <person name="Klenk H.-P."/>
        </authorList>
    </citation>
    <scope>NUCLEOTIDE SEQUENCE [LARGE SCALE GENOMIC DNA]</scope>
    <source>
        <strain evidence="9 10">DSM 18935</strain>
    </source>
</reference>
<protein>
    <submittedName>
        <fullName evidence="9">Small multidrug resistance pump</fullName>
    </submittedName>
</protein>
<evidence type="ECO:0000256" key="5">
    <source>
        <dbReference type="ARBA" id="ARBA00022989"/>
    </source>
</evidence>
<keyword evidence="6 8" id="KW-0472">Membrane</keyword>
<keyword evidence="2" id="KW-0813">Transport</keyword>
<accession>A0A560WHP6</accession>
<dbReference type="GO" id="GO:0005886">
    <property type="term" value="C:plasma membrane"/>
    <property type="evidence" value="ECO:0007669"/>
    <property type="project" value="UniProtKB-SubCell"/>
</dbReference>
<dbReference type="AlphaFoldDB" id="A0A560WHP6"/>
<dbReference type="Proteomes" id="UP000315628">
    <property type="component" value="Unassembled WGS sequence"/>
</dbReference>
<evidence type="ECO:0000313" key="9">
    <source>
        <dbReference type="EMBL" id="TWD16975.1"/>
    </source>
</evidence>
<dbReference type="GO" id="GO:0022857">
    <property type="term" value="F:transmembrane transporter activity"/>
    <property type="evidence" value="ECO:0007669"/>
    <property type="project" value="InterPro"/>
</dbReference>
<keyword evidence="3" id="KW-1003">Cell membrane</keyword>
<organism evidence="9 10">
    <name type="scientific">Marihabitans asiaticum</name>
    <dbReference type="NCBI Taxonomy" id="415218"/>
    <lineage>
        <taxon>Bacteria</taxon>
        <taxon>Bacillati</taxon>
        <taxon>Actinomycetota</taxon>
        <taxon>Actinomycetes</taxon>
        <taxon>Micrococcales</taxon>
        <taxon>Intrasporangiaceae</taxon>
        <taxon>Marihabitans</taxon>
    </lineage>
</organism>
<comment type="subcellular location">
    <subcellularLocation>
        <location evidence="1 7">Cell membrane</location>
        <topology evidence="1 7">Multi-pass membrane protein</topology>
    </subcellularLocation>
</comment>
<keyword evidence="4 7" id="KW-0812">Transmembrane</keyword>
<evidence type="ECO:0000256" key="1">
    <source>
        <dbReference type="ARBA" id="ARBA00004651"/>
    </source>
</evidence>
<name>A0A560WHP6_9MICO</name>
<evidence type="ECO:0000256" key="7">
    <source>
        <dbReference type="RuleBase" id="RU003942"/>
    </source>
</evidence>
<dbReference type="PANTHER" id="PTHR30561:SF1">
    <property type="entry name" value="MULTIDRUG TRANSPORTER EMRE"/>
    <property type="match status" value="1"/>
</dbReference>
<evidence type="ECO:0000313" key="10">
    <source>
        <dbReference type="Proteomes" id="UP000315628"/>
    </source>
</evidence>
<comment type="similarity">
    <text evidence="7">Belongs to the drug/metabolite transporter (DMT) superfamily. Small multidrug resistance (SMR) (TC 2.A.7.1) family.</text>
</comment>
<evidence type="ECO:0000256" key="8">
    <source>
        <dbReference type="SAM" id="Phobius"/>
    </source>
</evidence>
<evidence type="ECO:0000256" key="2">
    <source>
        <dbReference type="ARBA" id="ARBA00022448"/>
    </source>
</evidence>
<dbReference type="Gene3D" id="1.10.3730.20">
    <property type="match status" value="1"/>
</dbReference>